<keyword evidence="9" id="KW-0520">NAD</keyword>
<evidence type="ECO:0000256" key="3">
    <source>
        <dbReference type="ARBA" id="ARBA00022505"/>
    </source>
</evidence>
<feature type="domain" description="2Fe-2S ferredoxin-type" evidence="13">
    <location>
        <begin position="1"/>
        <end position="88"/>
    </location>
</feature>
<comment type="cofactor">
    <cofactor evidence="12">
        <name>Mo-molybdopterin</name>
        <dbReference type="ChEBI" id="CHEBI:71302"/>
    </cofactor>
    <text evidence="12">Binds 1 Mo-molybdopterin (Mo-MPT) cofactor per subunit.</text>
</comment>
<dbReference type="Gene3D" id="3.10.20.30">
    <property type="match status" value="1"/>
</dbReference>
<dbReference type="InterPro" id="IPR036318">
    <property type="entry name" value="FAD-bd_PCMH-like_sf"/>
</dbReference>
<dbReference type="PROSITE" id="PS51085">
    <property type="entry name" value="2FE2S_FER_2"/>
    <property type="match status" value="1"/>
</dbReference>
<feature type="binding site" evidence="12">
    <location>
        <position position="847"/>
    </location>
    <ligand>
        <name>Mo-molybdopterin</name>
        <dbReference type="ChEBI" id="CHEBI:71302"/>
    </ligand>
    <ligandPart>
        <name>Mo</name>
        <dbReference type="ChEBI" id="CHEBI:28685"/>
    </ligandPart>
</feature>
<evidence type="ECO:0000256" key="7">
    <source>
        <dbReference type="ARBA" id="ARBA00023004"/>
    </source>
</evidence>
<feature type="binding site" evidence="12">
    <location>
        <position position="693"/>
    </location>
    <ligand>
        <name>Mo-molybdopterin</name>
        <dbReference type="ChEBI" id="CHEBI:71302"/>
    </ligand>
    <ligandPart>
        <name>Mo</name>
        <dbReference type="ChEBI" id="CHEBI:28685"/>
    </ligandPart>
</feature>
<sequence>MVKLKINDKEYTVPDDLPADTSLNSFIREHAHLTGTKFMCLEGGCGACIVSVQSKHPTTGKLKKYSVNSCMVPIYACHGWSVTTVEGLGGKAKGYHAIQKRLAAASGTQCGFCSPGMVMNMNSLLEANPKITMLEVENSFGGNICRCTGYRPILDAFKSLASDAPPHLTKKMADIEDMMCPKSGKICTGSSCGQSCTDNETSDDDQAPKQLMYVELKNGAKWLRPTSVKEVFEIFDMIEGKSYRLVGGNTGQGKKTIIVFIHREFSVIIIFHFLSKGVYRIEKEPDVWIDLNGIGELHGSEVSRSDGITLGANISLTEAMELFYRESKEFPSGYGYLKVLADHIDLIANVPVRNIMPRAQNAHAYVNAGFFANVNKQGGYKVLKKPRIVFGGIKPDFVHASQVEDYLVDKNLVDQHTIQGALNILTSELHPDHVLPDATPAYRKGLAESLLYKFILSIDQSKIAEKYKSGGQLLTRPVSSAKQDFDTNRNLWPLNKPMPKLEALIQCSANIKHVIKGSWDIASQYHYTMETHTCFAVMMEDHMEVYPSSQSPTSIQTSISYALNLPGNDINIRVRRVGGGYGAKLTRCNHVAVVTALCAYLSRKPVKIVLQMENNMKWAGKRFPVLSDYEVGVDDNGEIQYLNASLWQDNGYCPNDSAIGGTINSVSNIYDSSTWKLTGYEVTTDTPSNTWCRAPGTTEAIALIETIMDHIACVIGQDPVHVRLANLDKVNSQPIPGMINETAESANYQQRLEDVAKFNKENRWKKRGISLVPMNYPFGFWGGFHGLVSIFGADGTVAVMHGAVEMGQGVNTKVAQVVAYTLGIDVDLISVKPFNNNTAPNDSPTGGSIGSEAVSYAVKVCCDQLNERLAPIKKQLGPNASWKEITKAALDKNIDLLATHQFTNRDLSKSYFIYGVTIAEVEVDILTGQLQIRRVDLNEDAGQSLSPDVDIGQIEGAFIMGAGYYTSEEIVYDPDSGINLTDRTWNYKPPGAKDIPLDFRVTLKKNSDNPFGVLRSKATGEPPLCMTVSVPNAIRNAILSARKDAGISDPWLALGTYSN</sequence>
<evidence type="ECO:0000256" key="4">
    <source>
        <dbReference type="ARBA" id="ARBA00022714"/>
    </source>
</evidence>
<keyword evidence="4 12" id="KW-0001">2Fe-2S</keyword>
<dbReference type="FunFam" id="3.30.365.10:FF:000008">
    <property type="entry name" value="Aldehyde oxidase1"/>
    <property type="match status" value="1"/>
</dbReference>
<dbReference type="Gene3D" id="3.30.390.50">
    <property type="entry name" value="CO dehydrogenase flavoprotein, C-terminal domain"/>
    <property type="match status" value="1"/>
</dbReference>
<gene>
    <name evidence="15" type="ORF">NTEN_LOCUS21093</name>
</gene>
<keyword evidence="5 12" id="KW-0479">Metal-binding</keyword>
<evidence type="ECO:0000256" key="6">
    <source>
        <dbReference type="ARBA" id="ARBA00023002"/>
    </source>
</evidence>
<evidence type="ECO:0000313" key="15">
    <source>
        <dbReference type="EMBL" id="CAB0016977.1"/>
    </source>
</evidence>
<evidence type="ECO:0000259" key="14">
    <source>
        <dbReference type="PROSITE" id="PS51387"/>
    </source>
</evidence>
<evidence type="ECO:0000256" key="1">
    <source>
        <dbReference type="ARBA" id="ARBA00001974"/>
    </source>
</evidence>
<dbReference type="Pfam" id="PF02738">
    <property type="entry name" value="MoCoBD_1"/>
    <property type="match status" value="1"/>
</dbReference>
<evidence type="ECO:0008006" key="17">
    <source>
        <dbReference type="Google" id="ProtNLM"/>
    </source>
</evidence>
<dbReference type="FunFam" id="3.30.365.10:FF:000001">
    <property type="entry name" value="Xanthine dehydrogenase oxidase"/>
    <property type="match status" value="1"/>
</dbReference>
<dbReference type="SUPFAM" id="SSF55447">
    <property type="entry name" value="CO dehydrogenase flavoprotein C-terminal domain-like"/>
    <property type="match status" value="1"/>
</dbReference>
<comment type="cofactor">
    <cofactor evidence="1">
        <name>FAD</name>
        <dbReference type="ChEBI" id="CHEBI:57692"/>
    </cofactor>
</comment>
<feature type="binding site" evidence="12">
    <location>
        <position position="48"/>
    </location>
    <ligand>
        <name>[2Fe-2S] cluster</name>
        <dbReference type="ChEBI" id="CHEBI:190135"/>
        <label>1</label>
    </ligand>
</feature>
<keyword evidence="16" id="KW-1185">Reference proteome</keyword>
<dbReference type="InterPro" id="IPR006058">
    <property type="entry name" value="2Fe2S_fd_BS"/>
</dbReference>
<dbReference type="SUPFAM" id="SSF56176">
    <property type="entry name" value="FAD-binding/transporter-associated domain-like"/>
    <property type="match status" value="1"/>
</dbReference>
<evidence type="ECO:0000256" key="12">
    <source>
        <dbReference type="PIRSR" id="PIRSR000127-3"/>
    </source>
</evidence>
<dbReference type="InterPro" id="IPR008274">
    <property type="entry name" value="AldOxase/xan_DH_MoCoBD1"/>
</dbReference>
<evidence type="ECO:0000256" key="5">
    <source>
        <dbReference type="ARBA" id="ARBA00022723"/>
    </source>
</evidence>
<evidence type="ECO:0000256" key="8">
    <source>
        <dbReference type="ARBA" id="ARBA00023014"/>
    </source>
</evidence>
<dbReference type="PANTHER" id="PTHR11908:SF132">
    <property type="entry name" value="ALDEHYDE OXIDASE 1-RELATED"/>
    <property type="match status" value="1"/>
</dbReference>
<feature type="binding site" evidence="12">
    <location>
        <position position="70"/>
    </location>
    <ligand>
        <name>[2Fe-2S] cluster</name>
        <dbReference type="ChEBI" id="CHEBI:190135"/>
        <label>1</label>
    </ligand>
</feature>
<dbReference type="InterPro" id="IPR036010">
    <property type="entry name" value="2Fe-2S_ferredoxin-like_sf"/>
</dbReference>
<keyword evidence="3 12" id="KW-0500">Molybdenum</keyword>
<dbReference type="SMART" id="SM01092">
    <property type="entry name" value="CO_deh_flav_C"/>
    <property type="match status" value="1"/>
</dbReference>
<dbReference type="PANTHER" id="PTHR11908">
    <property type="entry name" value="XANTHINE DEHYDROGENASE"/>
    <property type="match status" value="1"/>
</dbReference>
<feature type="active site" description="Proton acceptor" evidence="11">
    <location>
        <position position="1021"/>
    </location>
</feature>
<dbReference type="InterPro" id="IPR012675">
    <property type="entry name" value="Beta-grasp_dom_sf"/>
</dbReference>
<dbReference type="GO" id="GO:0051537">
    <property type="term" value="F:2 iron, 2 sulfur cluster binding"/>
    <property type="evidence" value="ECO:0007669"/>
    <property type="project" value="UniProtKB-KW"/>
</dbReference>
<dbReference type="InterPro" id="IPR036683">
    <property type="entry name" value="CO_DH_flav_C_dom_sf"/>
</dbReference>
<feature type="domain" description="FAD-binding PCMH-type" evidence="14">
    <location>
        <begin position="215"/>
        <end position="435"/>
    </location>
</feature>
<feature type="binding site" evidence="12">
    <location>
        <position position="113"/>
    </location>
    <ligand>
        <name>[2Fe-2S] cluster</name>
        <dbReference type="ChEBI" id="CHEBI:190135"/>
        <label>2</label>
    </ligand>
</feature>
<feature type="binding site" evidence="12">
    <location>
        <position position="110"/>
    </location>
    <ligand>
        <name>[2Fe-2S] cluster</name>
        <dbReference type="ChEBI" id="CHEBI:190135"/>
        <label>2</label>
    </ligand>
</feature>
<dbReference type="PROSITE" id="PS51387">
    <property type="entry name" value="FAD_PCMH"/>
    <property type="match status" value="1"/>
</dbReference>
<dbReference type="FunFam" id="3.10.20.30:FF:000012">
    <property type="entry name" value="Xanthine dehydrogenase/oxidase"/>
    <property type="match status" value="1"/>
</dbReference>
<dbReference type="OrthoDB" id="6594808at2759"/>
<feature type="binding site" evidence="12">
    <location>
        <position position="147"/>
    </location>
    <ligand>
        <name>[2Fe-2S] cluster</name>
        <dbReference type="ChEBI" id="CHEBI:190135"/>
        <label>2</label>
    </ligand>
</feature>
<name>A0A6H5HHI1_9HEMI</name>
<dbReference type="InterPro" id="IPR005107">
    <property type="entry name" value="CO_DH_flav_C"/>
</dbReference>
<evidence type="ECO:0000256" key="10">
    <source>
        <dbReference type="ARBA" id="ARBA00034078"/>
    </source>
</evidence>
<comment type="similarity">
    <text evidence="2">Belongs to the xanthine dehydrogenase family.</text>
</comment>
<feature type="binding site" evidence="12">
    <location>
        <position position="550"/>
    </location>
    <ligand>
        <name>Mo-molybdopterin</name>
        <dbReference type="ChEBI" id="CHEBI:71302"/>
    </ligand>
    <ligandPart>
        <name>Mo</name>
        <dbReference type="ChEBI" id="CHEBI:28685"/>
    </ligandPart>
</feature>
<dbReference type="InterPro" id="IPR001041">
    <property type="entry name" value="2Fe-2S_ferredoxin-type"/>
</dbReference>
<accession>A0A6H5HHI1</accession>
<dbReference type="Proteomes" id="UP000479000">
    <property type="component" value="Unassembled WGS sequence"/>
</dbReference>
<reference evidence="15 16" key="1">
    <citation type="submission" date="2020-02" db="EMBL/GenBank/DDBJ databases">
        <authorList>
            <person name="Ferguson B K."/>
        </authorList>
    </citation>
    <scope>NUCLEOTIDE SEQUENCE [LARGE SCALE GENOMIC DNA]</scope>
</reference>
<dbReference type="PIRSF" id="PIRSF000127">
    <property type="entry name" value="Xanthine_DH"/>
    <property type="match status" value="1"/>
</dbReference>
<dbReference type="Pfam" id="PF20256">
    <property type="entry name" value="MoCoBD_2"/>
    <property type="match status" value="1"/>
</dbReference>
<proteinExistence type="inferred from homology"/>
<evidence type="ECO:0000259" key="13">
    <source>
        <dbReference type="PROSITE" id="PS51085"/>
    </source>
</evidence>
<dbReference type="EMBL" id="CADCXU010030637">
    <property type="protein sequence ID" value="CAB0016977.1"/>
    <property type="molecule type" value="Genomic_DNA"/>
</dbReference>
<dbReference type="InterPro" id="IPR002888">
    <property type="entry name" value="2Fe-2S-bd"/>
</dbReference>
<dbReference type="PROSITE" id="PS00197">
    <property type="entry name" value="2FE2S_FER_1"/>
    <property type="match status" value="1"/>
</dbReference>
<dbReference type="Pfam" id="PF00111">
    <property type="entry name" value="Fer2"/>
    <property type="match status" value="1"/>
</dbReference>
<comment type="cofactor">
    <cofactor evidence="12">
        <name>[2Fe-2S] cluster</name>
        <dbReference type="ChEBI" id="CHEBI:190135"/>
    </cofactor>
    <text evidence="12">Binds 2 [2Fe-2S] clusters.</text>
</comment>
<dbReference type="InterPro" id="IPR016208">
    <property type="entry name" value="Ald_Oxase/xanthine_DH-like"/>
</dbReference>
<dbReference type="SUPFAM" id="SSF47741">
    <property type="entry name" value="CO dehydrogenase ISP C-domain like"/>
    <property type="match status" value="1"/>
</dbReference>
<evidence type="ECO:0000313" key="16">
    <source>
        <dbReference type="Proteomes" id="UP000479000"/>
    </source>
</evidence>
<feature type="binding site" evidence="12">
    <location>
        <position position="145"/>
    </location>
    <ligand>
        <name>[2Fe-2S] cluster</name>
        <dbReference type="ChEBI" id="CHEBI:190135"/>
        <label>2</label>
    </ligand>
</feature>
<dbReference type="GO" id="GO:0071949">
    <property type="term" value="F:FAD binding"/>
    <property type="evidence" value="ECO:0007669"/>
    <property type="project" value="InterPro"/>
</dbReference>
<dbReference type="Gene3D" id="1.10.150.120">
    <property type="entry name" value="[2Fe-2S]-binding domain"/>
    <property type="match status" value="1"/>
</dbReference>
<organism evidence="15 16">
    <name type="scientific">Nesidiocoris tenuis</name>
    <dbReference type="NCBI Taxonomy" id="355587"/>
    <lineage>
        <taxon>Eukaryota</taxon>
        <taxon>Metazoa</taxon>
        <taxon>Ecdysozoa</taxon>
        <taxon>Arthropoda</taxon>
        <taxon>Hexapoda</taxon>
        <taxon>Insecta</taxon>
        <taxon>Pterygota</taxon>
        <taxon>Neoptera</taxon>
        <taxon>Paraneoptera</taxon>
        <taxon>Hemiptera</taxon>
        <taxon>Heteroptera</taxon>
        <taxon>Panheteroptera</taxon>
        <taxon>Cimicomorpha</taxon>
        <taxon>Miridae</taxon>
        <taxon>Dicyphina</taxon>
        <taxon>Nesidiocoris</taxon>
    </lineage>
</organism>
<dbReference type="GO" id="GO:0005506">
    <property type="term" value="F:iron ion binding"/>
    <property type="evidence" value="ECO:0007669"/>
    <property type="project" value="InterPro"/>
</dbReference>
<dbReference type="Pfam" id="PF03450">
    <property type="entry name" value="CO_deh_flav_C"/>
    <property type="match status" value="1"/>
</dbReference>
<dbReference type="InterPro" id="IPR016166">
    <property type="entry name" value="FAD-bd_PCMH"/>
</dbReference>
<dbReference type="FunFam" id="3.30.390.50:FF:000003">
    <property type="entry name" value="Aldehyde oxidase1"/>
    <property type="match status" value="1"/>
</dbReference>
<dbReference type="SUPFAM" id="SSF54292">
    <property type="entry name" value="2Fe-2S ferredoxin-like"/>
    <property type="match status" value="1"/>
</dbReference>
<dbReference type="InterPro" id="IPR037165">
    <property type="entry name" value="AldOxase/xan_DH_Mopterin-bd_sf"/>
</dbReference>
<dbReference type="SUPFAM" id="SSF56003">
    <property type="entry name" value="Molybdenum cofactor-binding domain"/>
    <property type="match status" value="1"/>
</dbReference>
<dbReference type="InterPro" id="IPR036884">
    <property type="entry name" value="2Fe-2S-bd_dom_sf"/>
</dbReference>
<comment type="cofactor">
    <cofactor evidence="10">
        <name>[2Fe-2S] cluster</name>
        <dbReference type="ChEBI" id="CHEBI:190135"/>
    </cofactor>
</comment>
<evidence type="ECO:0000256" key="2">
    <source>
        <dbReference type="ARBA" id="ARBA00006849"/>
    </source>
</evidence>
<protein>
    <recommendedName>
        <fullName evidence="17">FAD-binding PCMH-type domain-containing protein</fullName>
    </recommendedName>
</protein>
<dbReference type="Pfam" id="PF01799">
    <property type="entry name" value="Fer2_2"/>
    <property type="match status" value="1"/>
</dbReference>
<evidence type="ECO:0000256" key="9">
    <source>
        <dbReference type="ARBA" id="ARBA00023027"/>
    </source>
</evidence>
<dbReference type="Gene3D" id="3.30.365.10">
    <property type="entry name" value="Aldehyde oxidase/xanthine dehydrogenase, molybdopterin binding domain"/>
    <property type="match status" value="4"/>
</dbReference>
<keyword evidence="8 12" id="KW-0411">Iron-sulfur</keyword>
<dbReference type="AlphaFoldDB" id="A0A6H5HHI1"/>
<feature type="binding site" evidence="12">
    <location>
        <position position="45"/>
    </location>
    <ligand>
        <name>[2Fe-2S] cluster</name>
        <dbReference type="ChEBI" id="CHEBI:190135"/>
        <label>1</label>
    </ligand>
</feature>
<dbReference type="InterPro" id="IPR046867">
    <property type="entry name" value="AldOxase/xan_DH_MoCoBD2"/>
</dbReference>
<keyword evidence="7 12" id="KW-0408">Iron</keyword>
<evidence type="ECO:0000256" key="11">
    <source>
        <dbReference type="PIRSR" id="PIRSR000127-1"/>
    </source>
</evidence>
<feature type="binding site" evidence="12">
    <location>
        <position position="40"/>
    </location>
    <ligand>
        <name>[2Fe-2S] cluster</name>
        <dbReference type="ChEBI" id="CHEBI:190135"/>
        <label>1</label>
    </ligand>
</feature>
<dbReference type="GO" id="GO:0016491">
    <property type="term" value="F:oxidoreductase activity"/>
    <property type="evidence" value="ECO:0007669"/>
    <property type="project" value="UniProtKB-KW"/>
</dbReference>
<dbReference type="CDD" id="cd00207">
    <property type="entry name" value="fer2"/>
    <property type="match status" value="1"/>
</dbReference>
<keyword evidence="6" id="KW-0560">Oxidoreductase</keyword>